<sequence length="110" mass="12546">MLHRGRSEILLGDQRSRAFLRSLIGIGSKVLLLAINNVKLYSMLMKKSFWEKIREETKKGDSSVKARGWEDEEEGRGGERGEEEEGEEEEEEEEEEEGAQESVQSQAGCR</sequence>
<comment type="caution">
    <text evidence="2">The sequence shown here is derived from an EMBL/GenBank/DDBJ whole genome shotgun (WGS) entry which is preliminary data.</text>
</comment>
<dbReference type="EMBL" id="JACSDZ010000003">
    <property type="protein sequence ID" value="KAF7409661.1"/>
    <property type="molecule type" value="Genomic_DNA"/>
</dbReference>
<evidence type="ECO:0000256" key="1">
    <source>
        <dbReference type="SAM" id="MobiDB-lite"/>
    </source>
</evidence>
<evidence type="ECO:0000313" key="2">
    <source>
        <dbReference type="EMBL" id="KAF7409661.1"/>
    </source>
</evidence>
<protein>
    <submittedName>
        <fullName evidence="2">Uncharacterized protein</fullName>
    </submittedName>
</protein>
<feature type="compositionally biased region" description="Basic and acidic residues" evidence="1">
    <location>
        <begin position="55"/>
        <end position="80"/>
    </location>
</feature>
<keyword evidence="3" id="KW-1185">Reference proteome</keyword>
<name>A0A834KPQ9_VESGE</name>
<dbReference type="AlphaFoldDB" id="A0A834KPQ9"/>
<feature type="compositionally biased region" description="Acidic residues" evidence="1">
    <location>
        <begin position="81"/>
        <end position="99"/>
    </location>
</feature>
<organism evidence="2 3">
    <name type="scientific">Vespula germanica</name>
    <name type="common">German yellow jacket</name>
    <name type="synonym">Paravespula germanica</name>
    <dbReference type="NCBI Taxonomy" id="30212"/>
    <lineage>
        <taxon>Eukaryota</taxon>
        <taxon>Metazoa</taxon>
        <taxon>Ecdysozoa</taxon>
        <taxon>Arthropoda</taxon>
        <taxon>Hexapoda</taxon>
        <taxon>Insecta</taxon>
        <taxon>Pterygota</taxon>
        <taxon>Neoptera</taxon>
        <taxon>Endopterygota</taxon>
        <taxon>Hymenoptera</taxon>
        <taxon>Apocrita</taxon>
        <taxon>Aculeata</taxon>
        <taxon>Vespoidea</taxon>
        <taxon>Vespidae</taxon>
        <taxon>Vespinae</taxon>
        <taxon>Vespula</taxon>
    </lineage>
</organism>
<dbReference type="Proteomes" id="UP000617340">
    <property type="component" value="Unassembled WGS sequence"/>
</dbReference>
<reference evidence="2" key="1">
    <citation type="journal article" date="2020" name="G3 (Bethesda)">
        <title>High-Quality Assemblies for Three Invasive Social Wasps from the &lt;i&gt;Vespula&lt;/i&gt; Genus.</title>
        <authorList>
            <person name="Harrop T.W.R."/>
            <person name="Guhlin J."/>
            <person name="McLaughlin G.M."/>
            <person name="Permina E."/>
            <person name="Stockwell P."/>
            <person name="Gilligan J."/>
            <person name="Le Lec M.F."/>
            <person name="Gruber M.A.M."/>
            <person name="Quinn O."/>
            <person name="Lovegrove M."/>
            <person name="Duncan E.J."/>
            <person name="Remnant E.J."/>
            <person name="Van Eeckhoven J."/>
            <person name="Graham B."/>
            <person name="Knapp R.A."/>
            <person name="Langford K.W."/>
            <person name="Kronenberg Z."/>
            <person name="Press M.O."/>
            <person name="Eacker S.M."/>
            <person name="Wilson-Rankin E.E."/>
            <person name="Purcell J."/>
            <person name="Lester P.J."/>
            <person name="Dearden P.K."/>
        </authorList>
    </citation>
    <scope>NUCLEOTIDE SEQUENCE</scope>
    <source>
        <strain evidence="2">Linc-1</strain>
    </source>
</reference>
<accession>A0A834KPQ9</accession>
<feature type="compositionally biased region" description="Polar residues" evidence="1">
    <location>
        <begin position="101"/>
        <end position="110"/>
    </location>
</feature>
<proteinExistence type="predicted"/>
<feature type="region of interest" description="Disordered" evidence="1">
    <location>
        <begin position="55"/>
        <end position="110"/>
    </location>
</feature>
<gene>
    <name evidence="2" type="ORF">HZH68_004042</name>
</gene>
<evidence type="ECO:0000313" key="3">
    <source>
        <dbReference type="Proteomes" id="UP000617340"/>
    </source>
</evidence>